<dbReference type="InterPro" id="IPR016030">
    <property type="entry name" value="CblAdoTrfase-like"/>
</dbReference>
<dbReference type="EMBL" id="LGHJ01000010">
    <property type="protein sequence ID" value="KPL77175.1"/>
    <property type="molecule type" value="Genomic_DNA"/>
</dbReference>
<evidence type="ECO:0000256" key="6">
    <source>
        <dbReference type="ARBA" id="ARBA00022679"/>
    </source>
</evidence>
<sequence length="187" mass="20815">MSRKRFFTGNGDNGTTGLLGEGRVSKNHLRIEVLGSLDETTAALGFARSLTGDQKIAQVVLQIQRELYQLMAEVAATPENAGQFRVICADHVRWLEQQADELSEAIELPREFIVPGDTPAAGAFSLARTICRRAERRVVELNEQDSLGNPHIIPYLNRLSSLCFVLELYETQIHGNARPTLVKHHQP</sequence>
<organism evidence="16 17">
    <name type="scientific">Bellilinea caldifistulae</name>
    <dbReference type="NCBI Taxonomy" id="360411"/>
    <lineage>
        <taxon>Bacteria</taxon>
        <taxon>Bacillati</taxon>
        <taxon>Chloroflexota</taxon>
        <taxon>Anaerolineae</taxon>
        <taxon>Anaerolineales</taxon>
        <taxon>Anaerolineaceae</taxon>
        <taxon>Bellilinea</taxon>
    </lineage>
</organism>
<evidence type="ECO:0000256" key="7">
    <source>
        <dbReference type="ARBA" id="ARBA00022741"/>
    </source>
</evidence>
<evidence type="ECO:0000256" key="4">
    <source>
        <dbReference type="ARBA" id="ARBA00020963"/>
    </source>
</evidence>
<evidence type="ECO:0000256" key="2">
    <source>
        <dbReference type="ARBA" id="ARBA00007487"/>
    </source>
</evidence>
<dbReference type="UniPathway" id="UPA00148">
    <property type="reaction ID" value="UER00233"/>
</dbReference>
<proteinExistence type="inferred from homology"/>
<comment type="catalytic activity">
    <reaction evidence="12 14">
        <text>2 cob(II)yrinate a,c diamide + reduced [electron-transfer flavoprotein] + 2 ATP = 2 adenosylcob(III)yrinate a,c-diamide + 2 triphosphate + oxidized [electron-transfer flavoprotein] + 3 H(+)</text>
        <dbReference type="Rhea" id="RHEA:11528"/>
        <dbReference type="Rhea" id="RHEA-COMP:10685"/>
        <dbReference type="Rhea" id="RHEA-COMP:10686"/>
        <dbReference type="ChEBI" id="CHEBI:15378"/>
        <dbReference type="ChEBI" id="CHEBI:18036"/>
        <dbReference type="ChEBI" id="CHEBI:30616"/>
        <dbReference type="ChEBI" id="CHEBI:57692"/>
        <dbReference type="ChEBI" id="CHEBI:58307"/>
        <dbReference type="ChEBI" id="CHEBI:58503"/>
        <dbReference type="ChEBI" id="CHEBI:58537"/>
        <dbReference type="EC" id="2.5.1.17"/>
    </reaction>
</comment>
<dbReference type="NCBIfam" id="TIGR00636">
    <property type="entry name" value="PduO_Nterm"/>
    <property type="match status" value="1"/>
</dbReference>
<dbReference type="AlphaFoldDB" id="A0A0P6XPK0"/>
<dbReference type="Pfam" id="PF01923">
    <property type="entry name" value="Cob_adeno_trans"/>
    <property type="match status" value="1"/>
</dbReference>
<evidence type="ECO:0000256" key="1">
    <source>
        <dbReference type="ARBA" id="ARBA00005121"/>
    </source>
</evidence>
<comment type="caution">
    <text evidence="16">The sequence shown here is derived from an EMBL/GenBank/DDBJ whole genome shotgun (WGS) entry which is preliminary data.</text>
</comment>
<evidence type="ECO:0000256" key="13">
    <source>
        <dbReference type="ARBA" id="ARBA00048692"/>
    </source>
</evidence>
<evidence type="ECO:0000256" key="11">
    <source>
        <dbReference type="ARBA" id="ARBA00033354"/>
    </source>
</evidence>
<evidence type="ECO:0000256" key="5">
    <source>
        <dbReference type="ARBA" id="ARBA00022573"/>
    </source>
</evidence>
<dbReference type="SUPFAM" id="SSF89028">
    <property type="entry name" value="Cobalamin adenosyltransferase-like"/>
    <property type="match status" value="1"/>
</dbReference>
<comment type="catalytic activity">
    <reaction evidence="13 14">
        <text>2 cob(II)alamin + reduced [electron-transfer flavoprotein] + 2 ATP = 2 adenosylcob(III)alamin + 2 triphosphate + oxidized [electron-transfer flavoprotein] + 3 H(+)</text>
        <dbReference type="Rhea" id="RHEA:28671"/>
        <dbReference type="Rhea" id="RHEA-COMP:10685"/>
        <dbReference type="Rhea" id="RHEA-COMP:10686"/>
        <dbReference type="ChEBI" id="CHEBI:15378"/>
        <dbReference type="ChEBI" id="CHEBI:16304"/>
        <dbReference type="ChEBI" id="CHEBI:18036"/>
        <dbReference type="ChEBI" id="CHEBI:18408"/>
        <dbReference type="ChEBI" id="CHEBI:30616"/>
        <dbReference type="ChEBI" id="CHEBI:57692"/>
        <dbReference type="ChEBI" id="CHEBI:58307"/>
        <dbReference type="EC" id="2.5.1.17"/>
    </reaction>
</comment>
<dbReference type="RefSeq" id="WP_061914716.1">
    <property type="nucleotide sequence ID" value="NZ_DF967971.1"/>
</dbReference>
<keyword evidence="5 14" id="KW-0169">Cobalamin biosynthesis</keyword>
<keyword evidence="17" id="KW-1185">Reference proteome</keyword>
<reference evidence="16 17" key="1">
    <citation type="submission" date="2015-07" db="EMBL/GenBank/DDBJ databases">
        <title>Draft genome of Bellilinea caldifistulae DSM 17877.</title>
        <authorList>
            <person name="Hemp J."/>
            <person name="Ward L.M."/>
            <person name="Pace L.A."/>
            <person name="Fischer W.W."/>
        </authorList>
    </citation>
    <scope>NUCLEOTIDE SEQUENCE [LARGE SCALE GENOMIC DNA]</scope>
    <source>
        <strain evidence="16 17">GOMI-1</strain>
    </source>
</reference>
<protein>
    <recommendedName>
        <fullName evidence="4 14">Corrinoid adenosyltransferase</fullName>
        <ecNumber evidence="3 14">2.5.1.17</ecNumber>
    </recommendedName>
    <alternativeName>
        <fullName evidence="9 14">Cob(II)alamin adenosyltransferase</fullName>
    </alternativeName>
    <alternativeName>
        <fullName evidence="11 14">Cob(II)yrinic acid a,c-diamide adenosyltransferase</fullName>
    </alternativeName>
    <alternativeName>
        <fullName evidence="10 14">Cobinamide/cobalamin adenosyltransferase</fullName>
    </alternativeName>
</protein>
<evidence type="ECO:0000256" key="10">
    <source>
        <dbReference type="ARBA" id="ARBA00033334"/>
    </source>
</evidence>
<gene>
    <name evidence="16" type="ORF">AC812_04205</name>
</gene>
<dbReference type="PANTHER" id="PTHR12213:SF0">
    <property type="entry name" value="CORRINOID ADENOSYLTRANSFERASE MMAB"/>
    <property type="match status" value="1"/>
</dbReference>
<dbReference type="PANTHER" id="PTHR12213">
    <property type="entry name" value="CORRINOID ADENOSYLTRANSFERASE"/>
    <property type="match status" value="1"/>
</dbReference>
<dbReference type="STRING" id="360411.AC812_04205"/>
<evidence type="ECO:0000256" key="12">
    <source>
        <dbReference type="ARBA" id="ARBA00048555"/>
    </source>
</evidence>
<evidence type="ECO:0000259" key="15">
    <source>
        <dbReference type="Pfam" id="PF01923"/>
    </source>
</evidence>
<dbReference type="EC" id="2.5.1.17" evidence="3 14"/>
<evidence type="ECO:0000256" key="14">
    <source>
        <dbReference type="RuleBase" id="RU366026"/>
    </source>
</evidence>
<evidence type="ECO:0000256" key="3">
    <source>
        <dbReference type="ARBA" id="ARBA00012454"/>
    </source>
</evidence>
<dbReference type="InterPro" id="IPR036451">
    <property type="entry name" value="CblAdoTrfase-like_sf"/>
</dbReference>
<evidence type="ECO:0000313" key="16">
    <source>
        <dbReference type="EMBL" id="KPL77175.1"/>
    </source>
</evidence>
<accession>A0A0P6XPK0</accession>
<dbReference type="PATRIC" id="fig|360411.5.peg.3370"/>
<comment type="similarity">
    <text evidence="2 14">Belongs to the Cob(I)alamin adenosyltransferase family.</text>
</comment>
<keyword evidence="8 14" id="KW-0067">ATP-binding</keyword>
<dbReference type="Proteomes" id="UP000050514">
    <property type="component" value="Unassembled WGS sequence"/>
</dbReference>
<dbReference type="InterPro" id="IPR029499">
    <property type="entry name" value="PduO-typ"/>
</dbReference>
<dbReference type="GO" id="GO:0009236">
    <property type="term" value="P:cobalamin biosynthetic process"/>
    <property type="evidence" value="ECO:0007669"/>
    <property type="project" value="UniProtKB-UniRule"/>
</dbReference>
<dbReference type="GO" id="GO:0008817">
    <property type="term" value="F:corrinoid adenosyltransferase activity"/>
    <property type="evidence" value="ECO:0007669"/>
    <property type="project" value="UniProtKB-UniRule"/>
</dbReference>
<evidence type="ECO:0000256" key="8">
    <source>
        <dbReference type="ARBA" id="ARBA00022840"/>
    </source>
</evidence>
<evidence type="ECO:0000313" key="17">
    <source>
        <dbReference type="Proteomes" id="UP000050514"/>
    </source>
</evidence>
<keyword evidence="7 14" id="KW-0547">Nucleotide-binding</keyword>
<dbReference type="GO" id="GO:0005524">
    <property type="term" value="F:ATP binding"/>
    <property type="evidence" value="ECO:0007669"/>
    <property type="project" value="UniProtKB-UniRule"/>
</dbReference>
<keyword evidence="6 14" id="KW-0808">Transferase</keyword>
<dbReference type="OrthoDB" id="9778896at2"/>
<feature type="domain" description="Cobalamin adenosyltransferase-like" evidence="15">
    <location>
        <begin position="7"/>
        <end position="169"/>
    </location>
</feature>
<dbReference type="Gene3D" id="1.20.1200.10">
    <property type="entry name" value="Cobalamin adenosyltransferase-like"/>
    <property type="match status" value="1"/>
</dbReference>
<comment type="pathway">
    <text evidence="1 14">Cofactor biosynthesis; adenosylcobalamin biosynthesis; adenosylcobalamin from cob(II)yrinate a,c-diamide: step 2/7.</text>
</comment>
<name>A0A0P6XPK0_9CHLR</name>
<evidence type="ECO:0000256" key="9">
    <source>
        <dbReference type="ARBA" id="ARBA00031529"/>
    </source>
</evidence>